<feature type="region of interest" description="Disordered" evidence="1">
    <location>
        <begin position="1"/>
        <end position="28"/>
    </location>
</feature>
<proteinExistence type="predicted"/>
<accession>A0A515MIR8</accession>
<reference evidence="2 3" key="1">
    <citation type="submission" date="2019-05" db="EMBL/GenBank/DDBJ databases">
        <authorList>
            <person name="Anderson M.E."/>
            <person name="Brown K.M."/>
            <person name="Cummings J.R."/>
            <person name="Eaglin Z.M."/>
            <person name="Kempf S.R."/>
            <person name="Kluemper A.J."/>
            <person name="Pearce J.A."/>
            <person name="Poser W.S.A."/>
            <person name="Smith D.I."/>
            <person name="Thompson S.A."/>
            <person name="Stamm J."/>
            <person name="Powell E.A."/>
            <person name="McGriff A.K."/>
            <person name="Caruso S.M."/>
            <person name="Garlena R.A."/>
            <person name="Russell D.A."/>
            <person name="Pope W.H."/>
            <person name="Jacobs-Sera D."/>
            <person name="Hatfull G.F."/>
        </authorList>
    </citation>
    <scope>NUCLEOTIDE SEQUENCE [LARGE SCALE GENOMIC DNA]</scope>
</reference>
<evidence type="ECO:0000313" key="3">
    <source>
        <dbReference type="Proteomes" id="UP000319748"/>
    </source>
</evidence>
<protein>
    <submittedName>
        <fullName evidence="2">Uncharacterized protein</fullName>
    </submittedName>
</protein>
<sequence length="102" mass="11516">MAYTSHGHEIPGSPVEKGPKPDATQCGGPRFCPRCRAEVKEFRDLYNVSVTPKDTVVPMNVPDDFVAQAKRLLIDYVDSHYSTEFEMPSGMHWTIFSEPTRN</sequence>
<dbReference type="EMBL" id="MK967386">
    <property type="protein sequence ID" value="QDM56566.1"/>
    <property type="molecule type" value="Genomic_DNA"/>
</dbReference>
<organism evidence="2 3">
    <name type="scientific">Streptomyces phage Esketit</name>
    <dbReference type="NCBI Taxonomy" id="2591133"/>
    <lineage>
        <taxon>Viruses</taxon>
        <taxon>Duplodnaviria</taxon>
        <taxon>Heunggongvirae</taxon>
        <taxon>Uroviricota</taxon>
        <taxon>Caudoviricetes</taxon>
        <taxon>Rimavirus</taxon>
        <taxon>Rimavirus rima</taxon>
    </lineage>
</organism>
<evidence type="ECO:0000313" key="2">
    <source>
        <dbReference type="EMBL" id="QDM56566.1"/>
    </source>
</evidence>
<name>A0A515MIR8_9CAUD</name>
<gene>
    <name evidence="2" type="primary">65</name>
    <name evidence="2" type="ORF">SEA_ESKETIT_65</name>
</gene>
<dbReference type="Proteomes" id="UP000319748">
    <property type="component" value="Segment"/>
</dbReference>
<evidence type="ECO:0000256" key="1">
    <source>
        <dbReference type="SAM" id="MobiDB-lite"/>
    </source>
</evidence>